<dbReference type="EMBL" id="GBRH01264672">
    <property type="protein sequence ID" value="JAD33223.1"/>
    <property type="molecule type" value="Transcribed_RNA"/>
</dbReference>
<accession>A0A0A8Z6D9</accession>
<dbReference type="AlphaFoldDB" id="A0A0A8Z6D9"/>
<organism evidence="1">
    <name type="scientific">Arundo donax</name>
    <name type="common">Giant reed</name>
    <name type="synonym">Donax arundinaceus</name>
    <dbReference type="NCBI Taxonomy" id="35708"/>
    <lineage>
        <taxon>Eukaryota</taxon>
        <taxon>Viridiplantae</taxon>
        <taxon>Streptophyta</taxon>
        <taxon>Embryophyta</taxon>
        <taxon>Tracheophyta</taxon>
        <taxon>Spermatophyta</taxon>
        <taxon>Magnoliopsida</taxon>
        <taxon>Liliopsida</taxon>
        <taxon>Poales</taxon>
        <taxon>Poaceae</taxon>
        <taxon>PACMAD clade</taxon>
        <taxon>Arundinoideae</taxon>
        <taxon>Arundineae</taxon>
        <taxon>Arundo</taxon>
    </lineage>
</organism>
<reference evidence="1" key="2">
    <citation type="journal article" date="2015" name="Data Brief">
        <title>Shoot transcriptome of the giant reed, Arundo donax.</title>
        <authorList>
            <person name="Barrero R.A."/>
            <person name="Guerrero F.D."/>
            <person name="Moolhuijzen P."/>
            <person name="Goolsby J.A."/>
            <person name="Tidwell J."/>
            <person name="Bellgard S.E."/>
            <person name="Bellgard M.I."/>
        </authorList>
    </citation>
    <scope>NUCLEOTIDE SEQUENCE</scope>
    <source>
        <tissue evidence="1">Shoot tissue taken approximately 20 cm above the soil surface</tissue>
    </source>
</reference>
<name>A0A0A8Z6D9_ARUDO</name>
<reference evidence="1" key="1">
    <citation type="submission" date="2014-09" db="EMBL/GenBank/DDBJ databases">
        <authorList>
            <person name="Magalhaes I.L.F."/>
            <person name="Oliveira U."/>
            <person name="Santos F.R."/>
            <person name="Vidigal T.H.D.A."/>
            <person name="Brescovit A.D."/>
            <person name="Santos A.J."/>
        </authorList>
    </citation>
    <scope>NUCLEOTIDE SEQUENCE</scope>
    <source>
        <tissue evidence="1">Shoot tissue taken approximately 20 cm above the soil surface</tissue>
    </source>
</reference>
<protein>
    <submittedName>
        <fullName evidence="1">Uncharacterized protein</fullName>
    </submittedName>
</protein>
<sequence length="24" mass="3019">MFFLLFSFMPPYLVLTDYRPYPFL</sequence>
<evidence type="ECO:0000313" key="1">
    <source>
        <dbReference type="EMBL" id="JAD33223.1"/>
    </source>
</evidence>
<proteinExistence type="predicted"/>